<dbReference type="RefSeq" id="WP_209559142.1">
    <property type="nucleotide sequence ID" value="NZ_JAEDXU010000015.1"/>
</dbReference>
<name>A0ABS4CP93_9ENTE</name>
<dbReference type="GO" id="GO:0016787">
    <property type="term" value="F:hydrolase activity"/>
    <property type="evidence" value="ECO:0007669"/>
    <property type="project" value="UniProtKB-KW"/>
</dbReference>
<dbReference type="SUPFAM" id="SSF48208">
    <property type="entry name" value="Six-hairpin glycosidases"/>
    <property type="match status" value="1"/>
</dbReference>
<dbReference type="PANTHER" id="PTHR33886">
    <property type="entry name" value="UNSATURATED RHAMNOGALACTURONAN HYDROLASE (EUROFUNG)"/>
    <property type="match status" value="1"/>
</dbReference>
<dbReference type="InterPro" id="IPR008928">
    <property type="entry name" value="6-hairpin_glycosidase_sf"/>
</dbReference>
<dbReference type="Pfam" id="PF07470">
    <property type="entry name" value="Glyco_hydro_88"/>
    <property type="match status" value="1"/>
</dbReference>
<evidence type="ECO:0000256" key="1">
    <source>
        <dbReference type="ARBA" id="ARBA00022801"/>
    </source>
</evidence>
<dbReference type="InterPro" id="IPR012341">
    <property type="entry name" value="6hp_glycosidase-like_sf"/>
</dbReference>
<keyword evidence="3" id="KW-1185">Reference proteome</keyword>
<accession>A0ABS4CP93</accession>
<protein>
    <submittedName>
        <fullName evidence="2">Glycoside hydrolase family 88 protein</fullName>
    </submittedName>
</protein>
<dbReference type="Proteomes" id="UP000673375">
    <property type="component" value="Unassembled WGS sequence"/>
</dbReference>
<gene>
    <name evidence="2" type="ORF">I6N96_18960</name>
</gene>
<proteinExistence type="predicted"/>
<dbReference type="EMBL" id="JAEDXU010000015">
    <property type="protein sequence ID" value="MBP1048378.1"/>
    <property type="molecule type" value="Genomic_DNA"/>
</dbReference>
<comment type="caution">
    <text evidence="2">The sequence shown here is derived from an EMBL/GenBank/DDBJ whole genome shotgun (WGS) entry which is preliminary data.</text>
</comment>
<sequence length="380" mass="43802">MEQIKNFFDEILSNTTPERPPWNKESALSSNPKWSYIDGCMAMAMLKMHEATEDKRYFDFLDSFIDYYIDEEGKILGFDLKEHNCDNINEGKVLYRLLEGTSKLKYEKALKCLYAQLLEQPRTPGGNFWHKEIYPNQIWLDGLYMVQPFYVQYDVTFNQGKNQSDIVHQFQHAYQLMRDPKTGLLYHGVDETKTAFWADPKTGCSKNFWTRSHGWYAMALVDTLEYIDLQHQKERGILIEQLRELLDTLLGFADPKTKMFYQVTDQGEREGNYLETSGTCAIAYALMKGARLGYLPEAYFEKGADILASVVEYKLVETDNGYVLKDICLVAGLGGMPGHGTYKLRDGSYEYYISEPIVENDAKGIAPLVFAYAELLQKNK</sequence>
<dbReference type="PANTHER" id="PTHR33886:SF8">
    <property type="entry name" value="UNSATURATED RHAMNOGALACTURONAN HYDROLASE (EUROFUNG)"/>
    <property type="match status" value="1"/>
</dbReference>
<dbReference type="Gene3D" id="1.50.10.10">
    <property type="match status" value="1"/>
</dbReference>
<dbReference type="InterPro" id="IPR010905">
    <property type="entry name" value="Glyco_hydro_88"/>
</dbReference>
<evidence type="ECO:0000313" key="3">
    <source>
        <dbReference type="Proteomes" id="UP000673375"/>
    </source>
</evidence>
<keyword evidence="1 2" id="KW-0378">Hydrolase</keyword>
<evidence type="ECO:0000313" key="2">
    <source>
        <dbReference type="EMBL" id="MBP1048378.1"/>
    </source>
</evidence>
<organism evidence="2 3">
    <name type="scientific">Enterococcus larvae</name>
    <dbReference type="NCBI Taxonomy" id="2794352"/>
    <lineage>
        <taxon>Bacteria</taxon>
        <taxon>Bacillati</taxon>
        <taxon>Bacillota</taxon>
        <taxon>Bacilli</taxon>
        <taxon>Lactobacillales</taxon>
        <taxon>Enterococcaceae</taxon>
        <taxon>Enterococcus</taxon>
    </lineage>
</organism>
<dbReference type="InterPro" id="IPR052043">
    <property type="entry name" value="PolySaccharide_Degr_Enz"/>
</dbReference>
<reference evidence="2 3" key="1">
    <citation type="submission" date="2020-12" db="EMBL/GenBank/DDBJ databases">
        <title>Vagococcus allomyrinae sp. nov. and Enterococcus lavae sp. nov., isolated from the larvae of Allomyrina dichotoma.</title>
        <authorList>
            <person name="Lee S.D."/>
        </authorList>
    </citation>
    <scope>NUCLEOTIDE SEQUENCE [LARGE SCALE GENOMIC DNA]</scope>
    <source>
        <strain evidence="2 3">BWM-S5</strain>
    </source>
</reference>